<evidence type="ECO:0000313" key="6">
    <source>
        <dbReference type="Proteomes" id="UP000784294"/>
    </source>
</evidence>
<reference evidence="5" key="1">
    <citation type="submission" date="2018-11" db="EMBL/GenBank/DDBJ databases">
        <authorList>
            <consortium name="Pathogen Informatics"/>
        </authorList>
    </citation>
    <scope>NUCLEOTIDE SEQUENCE</scope>
</reference>
<dbReference type="PANTHER" id="PTHR23317:SF26">
    <property type="entry name" value="ZIZIMIN, ISOFORM K"/>
    <property type="match status" value="1"/>
</dbReference>
<dbReference type="PANTHER" id="PTHR23317">
    <property type="entry name" value="DEDICATOR OF CYTOKINESIS DOCK"/>
    <property type="match status" value="1"/>
</dbReference>
<evidence type="ECO:0000256" key="2">
    <source>
        <dbReference type="PROSITE-ProRule" id="PRU00984"/>
    </source>
</evidence>
<keyword evidence="3" id="KW-0472">Membrane</keyword>
<dbReference type="AlphaFoldDB" id="A0A448WR15"/>
<accession>A0A448WR15</accession>
<feature type="transmembrane region" description="Helical" evidence="3">
    <location>
        <begin position="168"/>
        <end position="187"/>
    </location>
</feature>
<gene>
    <name evidence="5" type="ORF">PXEA_LOCUS11430</name>
</gene>
<dbReference type="PROSITE" id="PS51651">
    <property type="entry name" value="DOCKER"/>
    <property type="match status" value="1"/>
</dbReference>
<keyword evidence="3" id="KW-1133">Transmembrane helix</keyword>
<proteinExistence type="inferred from homology"/>
<sequence>MLYHLAEAASALDSAGLWELLRPIYNLMIPIFEARHDYSALAAAFHHLGRAYESIGKAETSGHRLFASYFRVTFYGHLFESHAGKSFVYRMNACQKLTVVCAELLRLYRFKLGESVELLSENFVDAQQLDLGKAYIQVSPYLQSYSFFYPYLPFPLLLNHYTSGVGSFMNIVFIISNSSFSLLFIWVECNSIFLKLVPILEVG</sequence>
<evidence type="ECO:0000256" key="3">
    <source>
        <dbReference type="SAM" id="Phobius"/>
    </source>
</evidence>
<dbReference type="InterPro" id="IPR043161">
    <property type="entry name" value="DOCK_C_lobe_A"/>
</dbReference>
<comment type="caution">
    <text evidence="5">The sequence shown here is derived from an EMBL/GenBank/DDBJ whole genome shotgun (WGS) entry which is preliminary data.</text>
</comment>
<dbReference type="InterPro" id="IPR026791">
    <property type="entry name" value="DOCK"/>
</dbReference>
<comment type="similarity">
    <text evidence="2">Belongs to the DOCK family.</text>
</comment>
<keyword evidence="6" id="KW-1185">Reference proteome</keyword>
<name>A0A448WR15_9PLAT</name>
<keyword evidence="1" id="KW-0344">Guanine-nucleotide releasing factor</keyword>
<evidence type="ECO:0000256" key="1">
    <source>
        <dbReference type="ARBA" id="ARBA00022658"/>
    </source>
</evidence>
<organism evidence="5 6">
    <name type="scientific">Protopolystoma xenopodis</name>
    <dbReference type="NCBI Taxonomy" id="117903"/>
    <lineage>
        <taxon>Eukaryota</taxon>
        <taxon>Metazoa</taxon>
        <taxon>Spiralia</taxon>
        <taxon>Lophotrochozoa</taxon>
        <taxon>Platyhelminthes</taxon>
        <taxon>Monogenea</taxon>
        <taxon>Polyopisthocotylea</taxon>
        <taxon>Polystomatidea</taxon>
        <taxon>Polystomatidae</taxon>
        <taxon>Protopolystoma</taxon>
    </lineage>
</organism>
<dbReference type="InterPro" id="IPR046769">
    <property type="entry name" value="DOCKER_Lobe_A"/>
</dbReference>
<evidence type="ECO:0000313" key="5">
    <source>
        <dbReference type="EMBL" id="VEL17990.1"/>
    </source>
</evidence>
<dbReference type="Pfam" id="PF06920">
    <property type="entry name" value="DHR-2_Lobe_A"/>
    <property type="match status" value="1"/>
</dbReference>
<dbReference type="OrthoDB" id="47328at2759"/>
<dbReference type="InterPro" id="IPR027357">
    <property type="entry name" value="DOCKER_dom"/>
</dbReference>
<dbReference type="GO" id="GO:0005085">
    <property type="term" value="F:guanyl-nucleotide exchange factor activity"/>
    <property type="evidence" value="ECO:0007669"/>
    <property type="project" value="UniProtKB-KW"/>
</dbReference>
<dbReference type="Proteomes" id="UP000784294">
    <property type="component" value="Unassembled WGS sequence"/>
</dbReference>
<dbReference type="GO" id="GO:0007264">
    <property type="term" value="P:small GTPase-mediated signal transduction"/>
    <property type="evidence" value="ECO:0007669"/>
    <property type="project" value="InterPro"/>
</dbReference>
<dbReference type="Gene3D" id="1.25.40.410">
    <property type="match status" value="1"/>
</dbReference>
<keyword evidence="3" id="KW-0812">Transmembrane</keyword>
<dbReference type="EMBL" id="CAAALY010035157">
    <property type="protein sequence ID" value="VEL17990.1"/>
    <property type="molecule type" value="Genomic_DNA"/>
</dbReference>
<feature type="domain" description="DOCKER" evidence="4">
    <location>
        <begin position="1"/>
        <end position="203"/>
    </location>
</feature>
<protein>
    <recommendedName>
        <fullName evidence="4">DOCKER domain-containing protein</fullName>
    </recommendedName>
</protein>
<evidence type="ECO:0000259" key="4">
    <source>
        <dbReference type="PROSITE" id="PS51651"/>
    </source>
</evidence>